<evidence type="ECO:0000256" key="5">
    <source>
        <dbReference type="SAM" id="MobiDB-lite"/>
    </source>
</evidence>
<organism evidence="7 8">
    <name type="scientific">Clitoria ternatea</name>
    <name type="common">Butterfly pea</name>
    <dbReference type="NCBI Taxonomy" id="43366"/>
    <lineage>
        <taxon>Eukaryota</taxon>
        <taxon>Viridiplantae</taxon>
        <taxon>Streptophyta</taxon>
        <taxon>Embryophyta</taxon>
        <taxon>Tracheophyta</taxon>
        <taxon>Spermatophyta</taxon>
        <taxon>Magnoliopsida</taxon>
        <taxon>eudicotyledons</taxon>
        <taxon>Gunneridae</taxon>
        <taxon>Pentapetalae</taxon>
        <taxon>rosids</taxon>
        <taxon>fabids</taxon>
        <taxon>Fabales</taxon>
        <taxon>Fabaceae</taxon>
        <taxon>Papilionoideae</taxon>
        <taxon>50 kb inversion clade</taxon>
        <taxon>NPAAA clade</taxon>
        <taxon>indigoferoid/millettioid clade</taxon>
        <taxon>Phaseoleae</taxon>
        <taxon>Clitoria</taxon>
    </lineage>
</organism>
<accession>A0AAN9KFK9</accession>
<dbReference type="AlphaFoldDB" id="A0AAN9KFK9"/>
<evidence type="ECO:0000259" key="6">
    <source>
        <dbReference type="PROSITE" id="PS51742"/>
    </source>
</evidence>
<feature type="domain" description="PPC" evidence="6">
    <location>
        <begin position="74"/>
        <end position="215"/>
    </location>
</feature>
<dbReference type="GO" id="GO:0003680">
    <property type="term" value="F:minor groove of adenine-thymine-rich DNA binding"/>
    <property type="evidence" value="ECO:0007669"/>
    <property type="project" value="InterPro"/>
</dbReference>
<evidence type="ECO:0000256" key="2">
    <source>
        <dbReference type="ARBA" id="ARBA00023125"/>
    </source>
</evidence>
<dbReference type="GO" id="GO:0003700">
    <property type="term" value="F:DNA-binding transcription factor activity"/>
    <property type="evidence" value="ECO:0007669"/>
    <property type="project" value="TreeGrafter"/>
</dbReference>
<evidence type="ECO:0000313" key="8">
    <source>
        <dbReference type="Proteomes" id="UP001359559"/>
    </source>
</evidence>
<dbReference type="Proteomes" id="UP001359559">
    <property type="component" value="Unassembled WGS sequence"/>
</dbReference>
<protein>
    <recommendedName>
        <fullName evidence="6">PPC domain-containing protein</fullName>
    </recommendedName>
</protein>
<feature type="compositionally biased region" description="Low complexity" evidence="5">
    <location>
        <begin position="207"/>
        <end position="222"/>
    </location>
</feature>
<keyword evidence="4" id="KW-0539">Nucleus</keyword>
<comment type="caution">
    <text evidence="7">The sequence shown here is derived from an EMBL/GenBank/DDBJ whole genome shotgun (WGS) entry which is preliminary data.</text>
</comment>
<keyword evidence="3" id="KW-0804">Transcription</keyword>
<dbReference type="SUPFAM" id="SSF117856">
    <property type="entry name" value="AF0104/ALDC/Ptd012-like"/>
    <property type="match status" value="1"/>
</dbReference>
<reference evidence="7 8" key="1">
    <citation type="submission" date="2024-01" db="EMBL/GenBank/DDBJ databases">
        <title>The genomes of 5 underutilized Papilionoideae crops provide insights into root nodulation and disease resistance.</title>
        <authorList>
            <person name="Yuan L."/>
        </authorList>
    </citation>
    <scope>NUCLEOTIDE SEQUENCE [LARGE SCALE GENOMIC DNA]</scope>
    <source>
        <strain evidence="7">LY-2023</strain>
        <tissue evidence="7">Leaf</tissue>
    </source>
</reference>
<dbReference type="InterPro" id="IPR005175">
    <property type="entry name" value="PPC_dom"/>
</dbReference>
<proteinExistence type="predicted"/>
<feature type="compositionally biased region" description="Low complexity" evidence="5">
    <location>
        <begin position="1"/>
        <end position="24"/>
    </location>
</feature>
<dbReference type="InterPro" id="IPR014476">
    <property type="entry name" value="AHL15-29"/>
</dbReference>
<dbReference type="Pfam" id="PF03479">
    <property type="entry name" value="PCC"/>
    <property type="match status" value="1"/>
</dbReference>
<evidence type="ECO:0000256" key="4">
    <source>
        <dbReference type="ARBA" id="ARBA00023242"/>
    </source>
</evidence>
<feature type="region of interest" description="Disordered" evidence="5">
    <location>
        <begin position="201"/>
        <end position="232"/>
    </location>
</feature>
<dbReference type="PANTHER" id="PTHR31100:SF63">
    <property type="entry name" value="AT-HOOK MOTIF NUCLEAR-LOCALIZED PROTEIN"/>
    <property type="match status" value="1"/>
</dbReference>
<evidence type="ECO:0000256" key="1">
    <source>
        <dbReference type="ARBA" id="ARBA00023015"/>
    </source>
</evidence>
<dbReference type="CDD" id="cd11378">
    <property type="entry name" value="DUF296"/>
    <property type="match status" value="1"/>
</dbReference>
<evidence type="ECO:0000313" key="7">
    <source>
        <dbReference type="EMBL" id="KAK7316650.1"/>
    </source>
</evidence>
<dbReference type="GO" id="GO:0005634">
    <property type="term" value="C:nucleus"/>
    <property type="evidence" value="ECO:0007669"/>
    <property type="project" value="TreeGrafter"/>
</dbReference>
<sequence length="250" mass="27349">MANHNNNNISISLSHHSPNSESNSTSDYFSHHHHQPPQHQLDTTIPLSKKPRGRPPGSKNKPKPPVIITQPQQQASLISIVITIPPGNDIVESIISYARHRHVSVTILNVCGMVSNVTLRHELAPSAQALTLHGPFTIMSIFGSYIHTYHYASPLEALYSFSINVFGNQGQLLSGLVGGKVEALNEVTVLLGIFQNTEVYRAPPPNNNNNNNNNNNKNDNNNSKIDGASNLNNPSAYGNNNISRFNLISC</sequence>
<dbReference type="Gene3D" id="3.30.1330.80">
    <property type="entry name" value="Hypothetical protein, similar to alpha- acetolactate decarboxylase, domain 2"/>
    <property type="match status" value="1"/>
</dbReference>
<dbReference type="PANTHER" id="PTHR31100">
    <property type="entry name" value="AT-HOOK MOTIF NUCLEAR-LOCALIZED PROTEIN 15"/>
    <property type="match status" value="1"/>
</dbReference>
<name>A0AAN9KFK9_CLITE</name>
<dbReference type="PROSITE" id="PS51742">
    <property type="entry name" value="PPC"/>
    <property type="match status" value="1"/>
</dbReference>
<keyword evidence="1" id="KW-0805">Transcription regulation</keyword>
<keyword evidence="8" id="KW-1185">Reference proteome</keyword>
<keyword evidence="2" id="KW-0238">DNA-binding</keyword>
<evidence type="ECO:0000256" key="3">
    <source>
        <dbReference type="ARBA" id="ARBA00023163"/>
    </source>
</evidence>
<dbReference type="EMBL" id="JAYKXN010000001">
    <property type="protein sequence ID" value="KAK7316650.1"/>
    <property type="molecule type" value="Genomic_DNA"/>
</dbReference>
<feature type="region of interest" description="Disordered" evidence="5">
    <location>
        <begin position="1"/>
        <end position="66"/>
    </location>
</feature>
<gene>
    <name evidence="7" type="ORF">RJT34_00272</name>
</gene>